<proteinExistence type="predicted"/>
<dbReference type="Proteomes" id="UP000015102">
    <property type="component" value="Unassembled WGS sequence"/>
</dbReference>
<protein>
    <recommendedName>
        <fullName evidence="3">VM domain-containing protein</fullName>
    </recommendedName>
</protein>
<name>T1H313_MEGSC</name>
<keyword evidence="5" id="KW-1185">Reference proteome</keyword>
<evidence type="ECO:0000256" key="2">
    <source>
        <dbReference type="SAM" id="SignalP"/>
    </source>
</evidence>
<keyword evidence="1 2" id="KW-0732">Signal</keyword>
<dbReference type="HOGENOM" id="CLU_180293_0_0_1"/>
<evidence type="ECO:0000259" key="3">
    <source>
        <dbReference type="PROSITE" id="PS51137"/>
    </source>
</evidence>
<dbReference type="AlphaFoldDB" id="T1H313"/>
<accession>T1H313</accession>
<dbReference type="InterPro" id="IPR013135">
    <property type="entry name" value="Vitelline_membr_Cys-rich-dom"/>
</dbReference>
<organism evidence="4 5">
    <name type="scientific">Megaselia scalaris</name>
    <name type="common">Humpbacked fly</name>
    <name type="synonym">Phora scalaris</name>
    <dbReference type="NCBI Taxonomy" id="36166"/>
    <lineage>
        <taxon>Eukaryota</taxon>
        <taxon>Metazoa</taxon>
        <taxon>Ecdysozoa</taxon>
        <taxon>Arthropoda</taxon>
        <taxon>Hexapoda</taxon>
        <taxon>Insecta</taxon>
        <taxon>Pterygota</taxon>
        <taxon>Neoptera</taxon>
        <taxon>Endopterygota</taxon>
        <taxon>Diptera</taxon>
        <taxon>Brachycera</taxon>
        <taxon>Muscomorpha</taxon>
        <taxon>Platypezoidea</taxon>
        <taxon>Phoridae</taxon>
        <taxon>Megaseliini</taxon>
        <taxon>Megaselia</taxon>
    </lineage>
</organism>
<evidence type="ECO:0000256" key="1">
    <source>
        <dbReference type="ARBA" id="ARBA00022729"/>
    </source>
</evidence>
<evidence type="ECO:0000313" key="5">
    <source>
        <dbReference type="Proteomes" id="UP000015102"/>
    </source>
</evidence>
<dbReference type="EMBL" id="CAQQ02372922">
    <property type="status" value="NOT_ANNOTATED_CDS"/>
    <property type="molecule type" value="Genomic_DNA"/>
</dbReference>
<reference evidence="4" key="2">
    <citation type="submission" date="2015-06" db="UniProtKB">
        <authorList>
            <consortium name="EnsemblMetazoa"/>
        </authorList>
    </citation>
    <scope>IDENTIFICATION</scope>
</reference>
<dbReference type="STRING" id="36166.T1H313"/>
<evidence type="ECO:0000313" key="4">
    <source>
        <dbReference type="EnsemblMetazoa" id="MESCA010622-PA"/>
    </source>
</evidence>
<feature type="domain" description="VM" evidence="3">
    <location>
        <begin position="55"/>
        <end position="90"/>
    </location>
</feature>
<dbReference type="Pfam" id="PF10542">
    <property type="entry name" value="Vitelline_membr"/>
    <property type="match status" value="1"/>
</dbReference>
<dbReference type="PROSITE" id="PS51137">
    <property type="entry name" value="VM"/>
    <property type="match status" value="1"/>
</dbReference>
<reference evidence="5" key="1">
    <citation type="submission" date="2013-02" db="EMBL/GenBank/DDBJ databases">
        <authorList>
            <person name="Hughes D."/>
        </authorList>
    </citation>
    <scope>NUCLEOTIDE SEQUENCE</scope>
    <source>
        <strain>Durham</strain>
        <strain evidence="5">NC isolate 2 -- Noor lab</strain>
    </source>
</reference>
<feature type="signal peptide" evidence="2">
    <location>
        <begin position="1"/>
        <end position="18"/>
    </location>
</feature>
<dbReference type="EnsemblMetazoa" id="MESCA010622-RA">
    <property type="protein sequence ID" value="MESCA010622-PA"/>
    <property type="gene ID" value="MESCA010622"/>
</dbReference>
<sequence length="115" mass="12487">MKFIVAILFATILAECYSAAITTNLDTSAVQQTELERTKKAASYGAAAPSYGGSSYSAPPCPKNYLFSCQPALQPVGCSQSYGGSAGAYSENMPQYVFPQPHFHQQYEPLIREVY</sequence>
<feature type="chain" id="PRO_5004577337" description="VM domain-containing protein" evidence="2">
    <location>
        <begin position="19"/>
        <end position="115"/>
    </location>
</feature>